<name>A0A832DKV4_9BACT</name>
<reference evidence="1" key="1">
    <citation type="journal article" date="2020" name="mSystems">
        <title>Genome- and Community-Level Interaction Insights into Carbon Utilization and Element Cycling Functions of Hydrothermarchaeota in Hydrothermal Sediment.</title>
        <authorList>
            <person name="Zhou Z."/>
            <person name="Liu Y."/>
            <person name="Xu W."/>
            <person name="Pan J."/>
            <person name="Luo Z.H."/>
            <person name="Li M."/>
        </authorList>
    </citation>
    <scope>NUCLEOTIDE SEQUENCE [LARGE SCALE GENOMIC DNA]</scope>
    <source>
        <strain evidence="1">SpSt-500</strain>
    </source>
</reference>
<proteinExistence type="predicted"/>
<dbReference type="EMBL" id="DSVI01000018">
    <property type="protein sequence ID" value="HGT48455.1"/>
    <property type="molecule type" value="Genomic_DNA"/>
</dbReference>
<dbReference type="AlphaFoldDB" id="A0A832DKV4"/>
<gene>
    <name evidence="1" type="ORF">ENS56_10495</name>
</gene>
<protein>
    <submittedName>
        <fullName evidence="1">Uncharacterized protein</fullName>
    </submittedName>
</protein>
<comment type="caution">
    <text evidence="1">The sequence shown here is derived from an EMBL/GenBank/DDBJ whole genome shotgun (WGS) entry which is preliminary data.</text>
</comment>
<accession>A0A832DKV4</accession>
<sequence>MRLYSILIILIISQSIFSQQSNLSRAVNSITEYIASNNFLEIRKINGDLASVDSIYLKALEINYKDYSETLLSLMFATVPYREVPIKLPLFNVIVNYPLISADEDIFNKKNDNLPRYFFIDTPENNYGDLDKLAHFFGSAFLSYESNIFDLGELIGYFVEAFEESFKVQSNIDYRDIDVNYYGRLFGKLLKKDKTILPSQILLFRSLYFFRFVL</sequence>
<evidence type="ECO:0000313" key="1">
    <source>
        <dbReference type="EMBL" id="HGT48455.1"/>
    </source>
</evidence>
<organism evidence="1">
    <name type="scientific">Ignavibacterium album</name>
    <dbReference type="NCBI Taxonomy" id="591197"/>
    <lineage>
        <taxon>Bacteria</taxon>
        <taxon>Pseudomonadati</taxon>
        <taxon>Ignavibacteriota</taxon>
        <taxon>Ignavibacteria</taxon>
        <taxon>Ignavibacteriales</taxon>
        <taxon>Ignavibacteriaceae</taxon>
        <taxon>Ignavibacterium</taxon>
    </lineage>
</organism>